<dbReference type="InterPro" id="IPR020846">
    <property type="entry name" value="MFS_dom"/>
</dbReference>
<keyword evidence="4 6" id="KW-0472">Membrane</keyword>
<feature type="transmembrane region" description="Helical" evidence="6">
    <location>
        <begin position="294"/>
        <end position="318"/>
    </location>
</feature>
<comment type="subcellular location">
    <subcellularLocation>
        <location evidence="1">Cell membrane</location>
        <topology evidence="1">Multi-pass membrane protein</topology>
    </subcellularLocation>
</comment>
<dbReference type="PROSITE" id="PS50850">
    <property type="entry name" value="MFS"/>
    <property type="match status" value="1"/>
</dbReference>
<comment type="caution">
    <text evidence="8">The sequence shown here is derived from an EMBL/GenBank/DDBJ whole genome shotgun (WGS) entry which is preliminary data.</text>
</comment>
<feature type="transmembrane region" description="Helical" evidence="6">
    <location>
        <begin position="394"/>
        <end position="412"/>
    </location>
</feature>
<dbReference type="PANTHER" id="PTHR23508">
    <property type="entry name" value="CARBOXYLIC ACID TRANSPORTER PROTEIN HOMOLOG"/>
    <property type="match status" value="1"/>
</dbReference>
<feature type="region of interest" description="Disordered" evidence="5">
    <location>
        <begin position="418"/>
        <end position="439"/>
    </location>
</feature>
<reference evidence="8 9" key="1">
    <citation type="submission" date="2019-07" db="EMBL/GenBank/DDBJ databases">
        <title>New species of Amycolatopsis and Streptomyces.</title>
        <authorList>
            <person name="Duangmal K."/>
            <person name="Teo W.F.A."/>
            <person name="Lipun K."/>
        </authorList>
    </citation>
    <scope>NUCLEOTIDE SEQUENCE [LARGE SCALE GENOMIC DNA]</scope>
    <source>
        <strain evidence="8 9">JCM 30562</strain>
    </source>
</reference>
<organism evidence="8 9">
    <name type="scientific">Amycolatopsis acidiphila</name>
    <dbReference type="NCBI Taxonomy" id="715473"/>
    <lineage>
        <taxon>Bacteria</taxon>
        <taxon>Bacillati</taxon>
        <taxon>Actinomycetota</taxon>
        <taxon>Actinomycetes</taxon>
        <taxon>Pseudonocardiales</taxon>
        <taxon>Pseudonocardiaceae</taxon>
        <taxon>Amycolatopsis</taxon>
    </lineage>
</organism>
<evidence type="ECO:0000256" key="4">
    <source>
        <dbReference type="ARBA" id="ARBA00023136"/>
    </source>
</evidence>
<feature type="transmembrane region" description="Helical" evidence="6">
    <location>
        <begin position="85"/>
        <end position="104"/>
    </location>
</feature>
<name>A0A558AP02_9PSEU</name>
<evidence type="ECO:0000259" key="7">
    <source>
        <dbReference type="PROSITE" id="PS50850"/>
    </source>
</evidence>
<feature type="transmembrane region" description="Helical" evidence="6">
    <location>
        <begin position="270"/>
        <end position="287"/>
    </location>
</feature>
<feature type="transmembrane region" description="Helical" evidence="6">
    <location>
        <begin position="172"/>
        <end position="194"/>
    </location>
</feature>
<feature type="transmembrane region" description="Helical" evidence="6">
    <location>
        <begin position="330"/>
        <end position="350"/>
    </location>
</feature>
<dbReference type="InterPro" id="IPR011701">
    <property type="entry name" value="MFS"/>
</dbReference>
<evidence type="ECO:0000256" key="6">
    <source>
        <dbReference type="SAM" id="Phobius"/>
    </source>
</evidence>
<feature type="transmembrane region" description="Helical" evidence="6">
    <location>
        <begin position="229"/>
        <end position="250"/>
    </location>
</feature>
<evidence type="ECO:0000256" key="1">
    <source>
        <dbReference type="ARBA" id="ARBA00004651"/>
    </source>
</evidence>
<dbReference type="Proteomes" id="UP000318578">
    <property type="component" value="Unassembled WGS sequence"/>
</dbReference>
<evidence type="ECO:0000313" key="8">
    <source>
        <dbReference type="EMBL" id="TVT26000.1"/>
    </source>
</evidence>
<evidence type="ECO:0000256" key="5">
    <source>
        <dbReference type="SAM" id="MobiDB-lite"/>
    </source>
</evidence>
<dbReference type="PANTHER" id="PTHR23508:SF10">
    <property type="entry name" value="CARBOXYLIC ACID TRANSPORTER PROTEIN HOMOLOG"/>
    <property type="match status" value="1"/>
</dbReference>
<dbReference type="GO" id="GO:0046943">
    <property type="term" value="F:carboxylic acid transmembrane transporter activity"/>
    <property type="evidence" value="ECO:0007669"/>
    <property type="project" value="TreeGrafter"/>
</dbReference>
<proteinExistence type="predicted"/>
<feature type="domain" description="Major facilitator superfamily (MFS) profile" evidence="7">
    <location>
        <begin position="19"/>
        <end position="416"/>
    </location>
</feature>
<evidence type="ECO:0000256" key="3">
    <source>
        <dbReference type="ARBA" id="ARBA00022989"/>
    </source>
</evidence>
<feature type="transmembrane region" description="Helical" evidence="6">
    <location>
        <begin position="110"/>
        <end position="131"/>
    </location>
</feature>
<feature type="transmembrane region" description="Helical" evidence="6">
    <location>
        <begin position="17"/>
        <end position="41"/>
    </location>
</feature>
<feature type="transmembrane region" description="Helical" evidence="6">
    <location>
        <begin position="143"/>
        <end position="166"/>
    </location>
</feature>
<keyword evidence="2 6" id="KW-0812">Transmembrane</keyword>
<evidence type="ECO:0000256" key="2">
    <source>
        <dbReference type="ARBA" id="ARBA00022692"/>
    </source>
</evidence>
<dbReference type="GO" id="GO:0005886">
    <property type="term" value="C:plasma membrane"/>
    <property type="evidence" value="ECO:0007669"/>
    <property type="project" value="UniProtKB-SubCell"/>
</dbReference>
<dbReference type="OrthoDB" id="9787026at2"/>
<dbReference type="EMBL" id="VJZA01000001">
    <property type="protein sequence ID" value="TVT26000.1"/>
    <property type="molecule type" value="Genomic_DNA"/>
</dbReference>
<gene>
    <name evidence="8" type="ORF">FNH06_00800</name>
</gene>
<protein>
    <submittedName>
        <fullName evidence="8">MFS transporter</fullName>
    </submittedName>
</protein>
<keyword evidence="3 6" id="KW-1133">Transmembrane helix</keyword>
<feature type="transmembrane region" description="Helical" evidence="6">
    <location>
        <begin position="53"/>
        <end position="73"/>
    </location>
</feature>
<sequence length="439" mass="46989">MVSSPDHHPDFSTAQRWIVLLSAVLGYVTDGYNLLIITFVLPSITKDLGISTTQAGFIVTAQLLASIVGGALFGRLADVRGRKSALTWSIAVFSLGALLSAFSWGYSSLLITRVIAGIGLGGEWGVGMALFNEAWTKHRGLGASVIQSSLPVGSVLAGLVSAQIIAVQGAGGWRLALATGCAPILLCVVTRFWMPESRVWLRSRREHTGGNPAGGVFRELAMAGNRKRWLLGFGLVLGYMISYYGVTSWMPTFIVDTYHQGPAVWKQVNTFAVWVVVPLKIAFGLWGDRIGRKAATLVPAVFTLAGSIGLLVAGLAAGHRYPGSVWSWSLFWFFFVWSMGNAESSLMGAWLPESFATRIRATATSTTYMFGRGLSALAPSLVVLLGFANLGIGMGIVSIIGVVLFVLCALLLPETRPRRRSTQDSGTGRAVITTERSGQ</sequence>
<evidence type="ECO:0000313" key="9">
    <source>
        <dbReference type="Proteomes" id="UP000318578"/>
    </source>
</evidence>
<dbReference type="Pfam" id="PF07690">
    <property type="entry name" value="MFS_1"/>
    <property type="match status" value="1"/>
</dbReference>
<dbReference type="InterPro" id="IPR036259">
    <property type="entry name" value="MFS_trans_sf"/>
</dbReference>
<dbReference type="AlphaFoldDB" id="A0A558AP02"/>
<feature type="transmembrane region" description="Helical" evidence="6">
    <location>
        <begin position="370"/>
        <end position="388"/>
    </location>
</feature>
<dbReference type="Gene3D" id="1.20.1250.20">
    <property type="entry name" value="MFS general substrate transporter like domains"/>
    <property type="match status" value="2"/>
</dbReference>
<keyword evidence="9" id="KW-1185">Reference proteome</keyword>
<accession>A0A558AP02</accession>
<dbReference type="SUPFAM" id="SSF103473">
    <property type="entry name" value="MFS general substrate transporter"/>
    <property type="match status" value="1"/>
</dbReference>